<evidence type="ECO:0000259" key="1">
    <source>
        <dbReference type="Pfam" id="PF08241"/>
    </source>
</evidence>
<keyword evidence="2" id="KW-0489">Methyltransferase</keyword>
<reference evidence="3" key="1">
    <citation type="journal article" date="2019" name="Int. J. Syst. Evol. Microbiol.">
        <title>The Global Catalogue of Microorganisms (GCM) 10K type strain sequencing project: providing services to taxonomists for standard genome sequencing and annotation.</title>
        <authorList>
            <consortium name="The Broad Institute Genomics Platform"/>
            <consortium name="The Broad Institute Genome Sequencing Center for Infectious Disease"/>
            <person name="Wu L."/>
            <person name="Ma J."/>
        </authorList>
    </citation>
    <scope>NUCLEOTIDE SEQUENCE [LARGE SCALE GENOMIC DNA]</scope>
    <source>
        <strain evidence="3">CGMCC 1.6784</strain>
    </source>
</reference>
<dbReference type="PANTHER" id="PTHR45036">
    <property type="entry name" value="METHYLTRANSFERASE LIKE 7B"/>
    <property type="match status" value="1"/>
</dbReference>
<dbReference type="CDD" id="cd02440">
    <property type="entry name" value="AdoMet_MTases"/>
    <property type="match status" value="1"/>
</dbReference>
<dbReference type="InterPro" id="IPR052356">
    <property type="entry name" value="Thiol_S-MT"/>
</dbReference>
<dbReference type="EMBL" id="BMLK01000021">
    <property type="protein sequence ID" value="GGN58033.1"/>
    <property type="molecule type" value="Genomic_DNA"/>
</dbReference>
<name>A0ABQ2JZV0_9SPHN</name>
<evidence type="ECO:0000313" key="3">
    <source>
        <dbReference type="Proteomes" id="UP000605099"/>
    </source>
</evidence>
<comment type="caution">
    <text evidence="2">The sequence shown here is derived from an EMBL/GenBank/DDBJ whole genome shotgun (WGS) entry which is preliminary data.</text>
</comment>
<dbReference type="RefSeq" id="WP_188822081.1">
    <property type="nucleotide sequence ID" value="NZ_BMLK01000021.1"/>
</dbReference>
<evidence type="ECO:0000313" key="2">
    <source>
        <dbReference type="EMBL" id="GGN58033.1"/>
    </source>
</evidence>
<dbReference type="Proteomes" id="UP000605099">
    <property type="component" value="Unassembled WGS sequence"/>
</dbReference>
<dbReference type="Gene3D" id="3.40.50.150">
    <property type="entry name" value="Vaccinia Virus protein VP39"/>
    <property type="match status" value="1"/>
</dbReference>
<dbReference type="InterPro" id="IPR013216">
    <property type="entry name" value="Methyltransf_11"/>
</dbReference>
<feature type="domain" description="Methyltransferase type 11" evidence="1">
    <location>
        <begin position="41"/>
        <end position="137"/>
    </location>
</feature>
<proteinExistence type="predicted"/>
<accession>A0ABQ2JZV0</accession>
<dbReference type="Pfam" id="PF08241">
    <property type="entry name" value="Methyltransf_11"/>
    <property type="match status" value="1"/>
</dbReference>
<organism evidence="2 3">
    <name type="scientific">Novosphingobium indicum</name>
    <dbReference type="NCBI Taxonomy" id="462949"/>
    <lineage>
        <taxon>Bacteria</taxon>
        <taxon>Pseudomonadati</taxon>
        <taxon>Pseudomonadota</taxon>
        <taxon>Alphaproteobacteria</taxon>
        <taxon>Sphingomonadales</taxon>
        <taxon>Sphingomonadaceae</taxon>
        <taxon>Novosphingobium</taxon>
    </lineage>
</organism>
<keyword evidence="2" id="KW-0808">Transferase</keyword>
<sequence length="210" mass="22844">MGLARWWDETVVPRIIRCGCAQAPIMEIRKDVVPLASGRVLELGCGGGINQQLYDPARIEHFAGLDPSGKGLDYARAAAREKGWSADIRQGVAEDIPFADDSFDTVVCTFTLCSVHDHGRSLSELRRVLRPGGTLLFAEHGRSPDAKVARRQERIDPLWSKIFGNCHLSRPITSAVAAAGFATEPAGARYMGVGPRFAGWMEWGRAVKAG</sequence>
<dbReference type="InterPro" id="IPR029063">
    <property type="entry name" value="SAM-dependent_MTases_sf"/>
</dbReference>
<dbReference type="PANTHER" id="PTHR45036:SF1">
    <property type="entry name" value="METHYLTRANSFERASE LIKE 7A"/>
    <property type="match status" value="1"/>
</dbReference>
<protein>
    <submittedName>
        <fullName evidence="2">S-adenosylmethionine-dependent methyltransferase</fullName>
    </submittedName>
</protein>
<dbReference type="GO" id="GO:0008168">
    <property type="term" value="F:methyltransferase activity"/>
    <property type="evidence" value="ECO:0007669"/>
    <property type="project" value="UniProtKB-KW"/>
</dbReference>
<gene>
    <name evidence="2" type="ORF">GCM10011349_37200</name>
</gene>
<keyword evidence="3" id="KW-1185">Reference proteome</keyword>
<dbReference type="SUPFAM" id="SSF53335">
    <property type="entry name" value="S-adenosyl-L-methionine-dependent methyltransferases"/>
    <property type="match status" value="1"/>
</dbReference>
<dbReference type="GO" id="GO:0032259">
    <property type="term" value="P:methylation"/>
    <property type="evidence" value="ECO:0007669"/>
    <property type="project" value="UniProtKB-KW"/>
</dbReference>